<gene>
    <name evidence="1" type="ordered locus">PYCH_04470</name>
</gene>
<name>F8AHE0_PYRYC</name>
<accession>F8AHE0</accession>
<dbReference type="STRING" id="529709.PYCH_04470"/>
<dbReference type="HOGENOM" id="CLU_2393020_0_0_2"/>
<dbReference type="KEGG" id="pya:PYCH_04470"/>
<keyword evidence="2" id="KW-1185">Reference proteome</keyword>
<dbReference type="Proteomes" id="UP000008386">
    <property type="component" value="Chromosome"/>
</dbReference>
<protein>
    <submittedName>
        <fullName evidence="1">Uncharacterized protein</fullName>
    </submittedName>
</protein>
<proteinExistence type="predicted"/>
<dbReference type="EMBL" id="CP002779">
    <property type="protein sequence ID" value="AEH24137.1"/>
    <property type="molecule type" value="Genomic_DNA"/>
</dbReference>
<organism evidence="1 2">
    <name type="scientific">Pyrococcus yayanosii (strain CH1 / JCM 16557)</name>
    <dbReference type="NCBI Taxonomy" id="529709"/>
    <lineage>
        <taxon>Archaea</taxon>
        <taxon>Methanobacteriati</taxon>
        <taxon>Methanobacteriota</taxon>
        <taxon>Thermococci</taxon>
        <taxon>Thermococcales</taxon>
        <taxon>Thermococcaceae</taxon>
        <taxon>Pyrococcus</taxon>
    </lineage>
</organism>
<reference evidence="1 2" key="1">
    <citation type="journal article" date="2011" name="J. Bacteriol.">
        <title>Complete genome sequence of the obligate piezophilic hyperthermophilic archaeon Pyrococcus yayanosii CH1.</title>
        <authorList>
            <person name="Jun X."/>
            <person name="Lupeng L."/>
            <person name="Minjuan X."/>
            <person name="Oger P."/>
            <person name="Fengping W."/>
            <person name="Jebbar M."/>
            <person name="Xiang X."/>
        </authorList>
    </citation>
    <scope>NUCLEOTIDE SEQUENCE [LARGE SCALE GENOMIC DNA]</scope>
    <source>
        <strain evidence="2">CH1 / JCM 16557</strain>
    </source>
</reference>
<evidence type="ECO:0000313" key="2">
    <source>
        <dbReference type="Proteomes" id="UP000008386"/>
    </source>
</evidence>
<evidence type="ECO:0000313" key="1">
    <source>
        <dbReference type="EMBL" id="AEH24137.1"/>
    </source>
</evidence>
<sequence length="93" mass="10719">MELLSRLRSGGKRERLEFAVGLLEHLLMDGDAPLEDSLDELYRLLKEMLLADCNSNILEAFEEIVLARYALSKKPPVERHLQKAHEVLREYLG</sequence>
<dbReference type="eggNOG" id="arCOG07104">
    <property type="taxonomic scope" value="Archaea"/>
</dbReference>
<dbReference type="AlphaFoldDB" id="F8AHE0"/>